<gene>
    <name evidence="1" type="ORF">LOK49_LG09G02271</name>
</gene>
<evidence type="ECO:0000313" key="2">
    <source>
        <dbReference type="Proteomes" id="UP001060215"/>
    </source>
</evidence>
<proteinExistence type="predicted"/>
<dbReference type="Proteomes" id="UP001060215">
    <property type="component" value="Chromosome 8"/>
</dbReference>
<keyword evidence="2" id="KW-1185">Reference proteome</keyword>
<reference evidence="1 2" key="1">
    <citation type="journal article" date="2022" name="Plant J.">
        <title>Chromosome-level genome of Camellia lanceoleosa provides a valuable resource for understanding genome evolution and self-incompatibility.</title>
        <authorList>
            <person name="Gong W."/>
            <person name="Xiao S."/>
            <person name="Wang L."/>
            <person name="Liao Z."/>
            <person name="Chang Y."/>
            <person name="Mo W."/>
            <person name="Hu G."/>
            <person name="Li W."/>
            <person name="Zhao G."/>
            <person name="Zhu H."/>
            <person name="Hu X."/>
            <person name="Ji K."/>
            <person name="Xiang X."/>
            <person name="Song Q."/>
            <person name="Yuan D."/>
            <person name="Jin S."/>
            <person name="Zhang L."/>
        </authorList>
    </citation>
    <scope>NUCLEOTIDE SEQUENCE [LARGE SCALE GENOMIC DNA]</scope>
    <source>
        <strain evidence="1">SQ_2022a</strain>
    </source>
</reference>
<accession>A0ACC0GIJ1</accession>
<sequence>MWKLKVAEGDGPYLFSTNKYIGRQIWEFDPDAGSAEERAAVEETREDYKKKFKKNRARALPSSDLLMRMQLKKENNNIDLSIPPVRLGEKEEVTYEAATIALRKAIRLNCAIQTRDGHWAAENAGPMFFIPPLIIILHISGAINTILTWEHKKELVRYIYLHQNDDGGWGFYIEGHSTMIGSALSYVALRLLEERPDGGQDGAMTKARKWILDNGGATGIPSWGKTYLSVLGVYEWAGCNPLPPEFWLFPSFLPYHPAKMWCYCRTTYMPMSYLYGRKYHGPITDLVKSLRLEIHLKPYEEINWNKARHDCCKEDLYYYHTFIQDLLWDSLHYLSEPLMNCWPLNKIRERAIRKTVKYMRYGAESSRYITIGCVEKSLQMMCWWAENPDGDEFKHHLARVPDYLWLAEDGMKMQSFGSQLWDTTLVTQAIIASNMADEYGDSLKKAHVYIKESQIQKNPTGDFESMYRCFTKGAWTFSDQDQGWAVSDCTAESLKCLLTFSQMPTEIVGKKADNESLYDAVNVLLFLQSPESGGFAIWEPPIPLPAFQMLNPSELFADIMVEIEHVECTASIIHALLSFKRLHPTHREKEIEISVAKAIGFLERRQWPNGSWYGYWGICFIYGTFFVLDGLVSAGKTYSNSQAVRRGIEFLLSIQNEEGGWGESLESCPSMKYQPLEGNRTNLVQTSWAMLGLIYGGQAERDPTPLHRAAKLLINAQMEDGDFPQQEITGVFSKNCMLHYAQYRNIFPMWALGEYRKSVKFQMFITELLDFPSLLFFLGREGNIAAVSLSSVHPEGKYVVDIDKSIDITKHTPSTRVALCNDSYVLHLVLPSKVDPLVIELPIKHPELFESLGIAQPKLKKENNNIDLSIPPVRLGEKEVTHEAATIALRKAIRLNRSIQASDGHWAAENAGPMFFTLPLEDLYYHHTFIQDLLWDSLHYLSEPIMNYWPLNKIRERAIRKTVKYITIGCVEKASNTNKIKCVINFKTLQIESSLQMMCWWAENPDGDEFKHHLARVPNYLWLAEDGMKMQSFGSQIWDTTLATQAIIASNMADEYGDSLKKAHVYIKESQIKKNPAGDFKSMYRYFTKGAWTFSDQDQSWVVSDCTAESLKCLLTLSQMPTEIAGKKVDIESLYDAVNVLLFLQSPKSGGFAIWEPPVPLPTFQAREIQHLYIEQLPAKLLINAQMDDGDFPQQEITGVCMKNCMLHYAQYRNIFPMWALGEYRKRVKFQM</sequence>
<dbReference type="EMBL" id="CM045765">
    <property type="protein sequence ID" value="KAI8000252.1"/>
    <property type="molecule type" value="Genomic_DNA"/>
</dbReference>
<organism evidence="1 2">
    <name type="scientific">Camellia lanceoleosa</name>
    <dbReference type="NCBI Taxonomy" id="1840588"/>
    <lineage>
        <taxon>Eukaryota</taxon>
        <taxon>Viridiplantae</taxon>
        <taxon>Streptophyta</taxon>
        <taxon>Embryophyta</taxon>
        <taxon>Tracheophyta</taxon>
        <taxon>Spermatophyta</taxon>
        <taxon>Magnoliopsida</taxon>
        <taxon>eudicotyledons</taxon>
        <taxon>Gunneridae</taxon>
        <taxon>Pentapetalae</taxon>
        <taxon>asterids</taxon>
        <taxon>Ericales</taxon>
        <taxon>Theaceae</taxon>
        <taxon>Camellia</taxon>
    </lineage>
</organism>
<name>A0ACC0GIJ1_9ERIC</name>
<evidence type="ECO:0000313" key="1">
    <source>
        <dbReference type="EMBL" id="KAI8000252.1"/>
    </source>
</evidence>
<protein>
    <submittedName>
        <fullName evidence="1">Dammarenediol II synthase</fullName>
    </submittedName>
</protein>
<comment type="caution">
    <text evidence="1">The sequence shown here is derived from an EMBL/GenBank/DDBJ whole genome shotgun (WGS) entry which is preliminary data.</text>
</comment>